<dbReference type="GO" id="GO:0004053">
    <property type="term" value="F:arginase activity"/>
    <property type="evidence" value="ECO:0007669"/>
    <property type="project" value="TreeGrafter"/>
</dbReference>
<dbReference type="Pfam" id="PF00491">
    <property type="entry name" value="Arginase"/>
    <property type="match status" value="1"/>
</dbReference>
<name>A0A0D2FNJ8_9EURO</name>
<gene>
    <name evidence="5" type="ORF">PV04_02150</name>
</gene>
<dbReference type="EMBL" id="KN846957">
    <property type="protein sequence ID" value="KIW69823.1"/>
    <property type="molecule type" value="Genomic_DNA"/>
</dbReference>
<dbReference type="SUPFAM" id="SSF52768">
    <property type="entry name" value="Arginase/deacetylase"/>
    <property type="match status" value="1"/>
</dbReference>
<evidence type="ECO:0000256" key="3">
    <source>
        <dbReference type="ARBA" id="ARBA00023211"/>
    </source>
</evidence>
<protein>
    <recommendedName>
        <fullName evidence="7">Arginase/deacetylase</fullName>
    </recommendedName>
</protein>
<keyword evidence="2" id="KW-0378">Hydrolase</keyword>
<dbReference type="GO" id="GO:0005737">
    <property type="term" value="C:cytoplasm"/>
    <property type="evidence" value="ECO:0007669"/>
    <property type="project" value="TreeGrafter"/>
</dbReference>
<sequence length="328" mass="35102">MASRSINIISVPSDVGSVYAGKSRAPAAFKTAGLPQKLGAAGWQTTASTAFPLGPVGWTSSTRQPNGARNEAETVEACTKVREAVGNALKAGETGSGHPPPFQLILGGECLYCPAILSAYWEHFRGTKKRIGIVYIDADCDLYTPSEPSSSGNIAGMTLTHLTLRKGALKSMRVFCRPDGAGVVDNSNILLFGLNIDSPANKREHLGFLFDHGFRVTTSQSVQRDPIKEAKAALEWMEDNVDHIFVHLDVDVIDPGLYPLGNVPNWTGLGFEATMAAFKTFLGSDKVVGLSIAEVNPDHDPGLQMTSQLVDNVVDGLRGWRASGSFNE</sequence>
<keyword evidence="6" id="KW-1185">Reference proteome</keyword>
<dbReference type="PANTHER" id="PTHR43782">
    <property type="entry name" value="ARGINASE"/>
    <property type="match status" value="1"/>
</dbReference>
<dbReference type="HOGENOM" id="CLU_888765_0_0_1"/>
<reference evidence="5 6" key="1">
    <citation type="submission" date="2015-01" db="EMBL/GenBank/DDBJ databases">
        <title>The Genome Sequence of Capronia semiimmersa CBS27337.</title>
        <authorList>
            <consortium name="The Broad Institute Genomics Platform"/>
            <person name="Cuomo C."/>
            <person name="de Hoog S."/>
            <person name="Gorbushina A."/>
            <person name="Stielow B."/>
            <person name="Teixiera M."/>
            <person name="Abouelleil A."/>
            <person name="Chapman S.B."/>
            <person name="Priest M."/>
            <person name="Young S.K."/>
            <person name="Wortman J."/>
            <person name="Nusbaum C."/>
            <person name="Birren B."/>
        </authorList>
    </citation>
    <scope>NUCLEOTIDE SEQUENCE [LARGE SCALE GENOMIC DNA]</scope>
    <source>
        <strain evidence="5 6">CBS 27337</strain>
    </source>
</reference>
<evidence type="ECO:0008006" key="7">
    <source>
        <dbReference type="Google" id="ProtNLM"/>
    </source>
</evidence>
<dbReference type="Proteomes" id="UP000054266">
    <property type="component" value="Unassembled WGS sequence"/>
</dbReference>
<dbReference type="PROSITE" id="PS51409">
    <property type="entry name" value="ARGINASE_2"/>
    <property type="match status" value="1"/>
</dbReference>
<dbReference type="STRING" id="5601.A0A0D2FNJ8"/>
<evidence type="ECO:0000256" key="4">
    <source>
        <dbReference type="PROSITE-ProRule" id="PRU00742"/>
    </source>
</evidence>
<organism evidence="5 6">
    <name type="scientific">Phialophora macrospora</name>
    <dbReference type="NCBI Taxonomy" id="1851006"/>
    <lineage>
        <taxon>Eukaryota</taxon>
        <taxon>Fungi</taxon>
        <taxon>Dikarya</taxon>
        <taxon>Ascomycota</taxon>
        <taxon>Pezizomycotina</taxon>
        <taxon>Eurotiomycetes</taxon>
        <taxon>Chaetothyriomycetidae</taxon>
        <taxon>Chaetothyriales</taxon>
        <taxon>Herpotrichiellaceae</taxon>
        <taxon>Phialophora</taxon>
    </lineage>
</organism>
<comment type="similarity">
    <text evidence="4">Belongs to the arginase family.</text>
</comment>
<proteinExistence type="inferred from homology"/>
<dbReference type="InterPro" id="IPR006035">
    <property type="entry name" value="Ureohydrolase"/>
</dbReference>
<keyword evidence="3" id="KW-0464">Manganese</keyword>
<dbReference type="InterPro" id="IPR023696">
    <property type="entry name" value="Ureohydrolase_dom_sf"/>
</dbReference>
<evidence type="ECO:0000256" key="2">
    <source>
        <dbReference type="ARBA" id="ARBA00022801"/>
    </source>
</evidence>
<evidence type="ECO:0000313" key="6">
    <source>
        <dbReference type="Proteomes" id="UP000054266"/>
    </source>
</evidence>
<dbReference type="GO" id="GO:0030145">
    <property type="term" value="F:manganese ion binding"/>
    <property type="evidence" value="ECO:0007669"/>
    <property type="project" value="TreeGrafter"/>
</dbReference>
<dbReference type="AlphaFoldDB" id="A0A0D2FNJ8"/>
<evidence type="ECO:0000313" key="5">
    <source>
        <dbReference type="EMBL" id="KIW69823.1"/>
    </source>
</evidence>
<evidence type="ECO:0000256" key="1">
    <source>
        <dbReference type="ARBA" id="ARBA00022723"/>
    </source>
</evidence>
<keyword evidence="1" id="KW-0479">Metal-binding</keyword>
<accession>A0A0D2FNJ8</accession>
<dbReference type="Gene3D" id="3.40.800.10">
    <property type="entry name" value="Ureohydrolase domain"/>
    <property type="match status" value="1"/>
</dbReference>
<dbReference type="PANTHER" id="PTHR43782:SF3">
    <property type="entry name" value="ARGINASE"/>
    <property type="match status" value="1"/>
</dbReference>